<sequence length="63" mass="7586">PKYLNDQYYKLNNKSDIYSIGVLMWQISSERRPIYNEDDVLQGRREEIIHSTPIKYSNLYTSK</sequence>
<dbReference type="EMBL" id="CAJVPQ010001836">
    <property type="protein sequence ID" value="CAG8572083.1"/>
    <property type="molecule type" value="Genomic_DNA"/>
</dbReference>
<name>A0A9N9G275_9GLOM</name>
<organism evidence="1 2">
    <name type="scientific">Funneliformis caledonium</name>
    <dbReference type="NCBI Taxonomy" id="1117310"/>
    <lineage>
        <taxon>Eukaryota</taxon>
        <taxon>Fungi</taxon>
        <taxon>Fungi incertae sedis</taxon>
        <taxon>Mucoromycota</taxon>
        <taxon>Glomeromycotina</taxon>
        <taxon>Glomeromycetes</taxon>
        <taxon>Glomerales</taxon>
        <taxon>Glomeraceae</taxon>
        <taxon>Funneliformis</taxon>
    </lineage>
</organism>
<comment type="caution">
    <text evidence="1">The sequence shown here is derived from an EMBL/GenBank/DDBJ whole genome shotgun (WGS) entry which is preliminary data.</text>
</comment>
<dbReference type="AlphaFoldDB" id="A0A9N9G275"/>
<dbReference type="OrthoDB" id="2353542at2759"/>
<gene>
    <name evidence="1" type="ORF">FCALED_LOCUS7148</name>
</gene>
<dbReference type="Gene3D" id="1.10.510.10">
    <property type="entry name" value="Transferase(Phosphotransferase) domain 1"/>
    <property type="match status" value="1"/>
</dbReference>
<feature type="non-terminal residue" evidence="1">
    <location>
        <position position="1"/>
    </location>
</feature>
<dbReference type="SUPFAM" id="SSF56112">
    <property type="entry name" value="Protein kinase-like (PK-like)"/>
    <property type="match status" value="1"/>
</dbReference>
<protein>
    <submittedName>
        <fullName evidence="1">17592_t:CDS:1</fullName>
    </submittedName>
</protein>
<accession>A0A9N9G275</accession>
<proteinExistence type="predicted"/>
<evidence type="ECO:0000313" key="1">
    <source>
        <dbReference type="EMBL" id="CAG8572083.1"/>
    </source>
</evidence>
<dbReference type="Proteomes" id="UP000789570">
    <property type="component" value="Unassembled WGS sequence"/>
</dbReference>
<dbReference type="InterPro" id="IPR011009">
    <property type="entry name" value="Kinase-like_dom_sf"/>
</dbReference>
<reference evidence="1" key="1">
    <citation type="submission" date="2021-06" db="EMBL/GenBank/DDBJ databases">
        <authorList>
            <person name="Kallberg Y."/>
            <person name="Tangrot J."/>
            <person name="Rosling A."/>
        </authorList>
    </citation>
    <scope>NUCLEOTIDE SEQUENCE</scope>
    <source>
        <strain evidence="1">UK204</strain>
    </source>
</reference>
<keyword evidence="2" id="KW-1185">Reference proteome</keyword>
<evidence type="ECO:0000313" key="2">
    <source>
        <dbReference type="Proteomes" id="UP000789570"/>
    </source>
</evidence>